<dbReference type="AlphaFoldDB" id="A0AAW1CL84"/>
<reference evidence="9 10" key="1">
    <citation type="submission" date="2022-12" db="EMBL/GenBank/DDBJ databases">
        <title>Chromosome-level genome assembly of true bugs.</title>
        <authorList>
            <person name="Ma L."/>
            <person name="Li H."/>
        </authorList>
    </citation>
    <scope>NUCLEOTIDE SEQUENCE [LARGE SCALE GENOMIC DNA]</scope>
    <source>
        <strain evidence="9">Lab_2022b</strain>
    </source>
</reference>
<dbReference type="EMBL" id="JAPXFL010000012">
    <property type="protein sequence ID" value="KAK9499072.1"/>
    <property type="molecule type" value="Genomic_DNA"/>
</dbReference>
<dbReference type="Proteomes" id="UP001461498">
    <property type="component" value="Unassembled WGS sequence"/>
</dbReference>
<comment type="caution">
    <text evidence="9">The sequence shown here is derived from an EMBL/GenBank/DDBJ whole genome shotgun (WGS) entry which is preliminary data.</text>
</comment>
<dbReference type="PANTHER" id="PTHR13334">
    <property type="entry name" value="MITOCHONDRIAL 28S RIBOSOMAL PROTEIN S10"/>
    <property type="match status" value="1"/>
</dbReference>
<accession>A0AAW1CL84</accession>
<comment type="subcellular location">
    <subcellularLocation>
        <location evidence="1">Mitochondrion</location>
    </subcellularLocation>
</comment>
<dbReference type="Pfam" id="PF00338">
    <property type="entry name" value="Ribosomal_S10"/>
    <property type="match status" value="1"/>
</dbReference>
<evidence type="ECO:0000256" key="4">
    <source>
        <dbReference type="ARBA" id="ARBA00023128"/>
    </source>
</evidence>
<keyword evidence="10" id="KW-1185">Reference proteome</keyword>
<dbReference type="InterPro" id="IPR040055">
    <property type="entry name" value="Ribosomal_uS10m"/>
</dbReference>
<dbReference type="InterPro" id="IPR036838">
    <property type="entry name" value="Ribosomal_uS10_dom_sf"/>
</dbReference>
<evidence type="ECO:0000256" key="5">
    <source>
        <dbReference type="ARBA" id="ARBA00023274"/>
    </source>
</evidence>
<protein>
    <recommendedName>
        <fullName evidence="6">Small ribosomal subunit protein uS10m</fullName>
    </recommendedName>
    <alternativeName>
        <fullName evidence="7">28S ribosomal protein S10, mitochondrial</fullName>
    </alternativeName>
</protein>
<dbReference type="SUPFAM" id="SSF54999">
    <property type="entry name" value="Ribosomal protein S10"/>
    <property type="match status" value="1"/>
</dbReference>
<evidence type="ECO:0000259" key="8">
    <source>
        <dbReference type="SMART" id="SM01403"/>
    </source>
</evidence>
<sequence>MWLYSAISTFFTSKIALRCMPRVQSTLSTSTQTKSEEDNIDKLYKLVELEVRGNDPAVLKSYSYFVNMTAKELDLNIGKCWAPKKAHHERLTLLRSIHVKKKYRTQYEYRTYFSFMQFRKMTGSTASTFLEYIQRNLPEGVALKVAKVELQKLPEHIKQIPQHS</sequence>
<proteinExistence type="inferred from homology"/>
<evidence type="ECO:0000256" key="3">
    <source>
        <dbReference type="ARBA" id="ARBA00022980"/>
    </source>
</evidence>
<name>A0AAW1CL84_9HEMI</name>
<evidence type="ECO:0000313" key="10">
    <source>
        <dbReference type="Proteomes" id="UP001461498"/>
    </source>
</evidence>
<evidence type="ECO:0000256" key="1">
    <source>
        <dbReference type="ARBA" id="ARBA00004173"/>
    </source>
</evidence>
<evidence type="ECO:0000256" key="7">
    <source>
        <dbReference type="ARBA" id="ARBA00035544"/>
    </source>
</evidence>
<comment type="similarity">
    <text evidence="2">Belongs to the universal ribosomal protein uS10 family.</text>
</comment>
<keyword evidence="4" id="KW-0496">Mitochondrion</keyword>
<keyword evidence="3" id="KW-0689">Ribosomal protein</keyword>
<dbReference type="SMART" id="SM01403">
    <property type="entry name" value="Ribosomal_S10"/>
    <property type="match status" value="1"/>
</dbReference>
<keyword evidence="5" id="KW-0687">Ribonucleoprotein</keyword>
<organism evidence="9 10">
    <name type="scientific">Rhynocoris fuscipes</name>
    <dbReference type="NCBI Taxonomy" id="488301"/>
    <lineage>
        <taxon>Eukaryota</taxon>
        <taxon>Metazoa</taxon>
        <taxon>Ecdysozoa</taxon>
        <taxon>Arthropoda</taxon>
        <taxon>Hexapoda</taxon>
        <taxon>Insecta</taxon>
        <taxon>Pterygota</taxon>
        <taxon>Neoptera</taxon>
        <taxon>Paraneoptera</taxon>
        <taxon>Hemiptera</taxon>
        <taxon>Heteroptera</taxon>
        <taxon>Panheteroptera</taxon>
        <taxon>Cimicomorpha</taxon>
        <taxon>Reduviidae</taxon>
        <taxon>Harpactorinae</taxon>
        <taxon>Harpactorini</taxon>
        <taxon>Rhynocoris</taxon>
    </lineage>
</organism>
<evidence type="ECO:0000313" key="9">
    <source>
        <dbReference type="EMBL" id="KAK9499072.1"/>
    </source>
</evidence>
<feature type="domain" description="Small ribosomal subunit protein uS10" evidence="8">
    <location>
        <begin position="48"/>
        <end position="146"/>
    </location>
</feature>
<evidence type="ECO:0000256" key="6">
    <source>
        <dbReference type="ARBA" id="ARBA00035261"/>
    </source>
</evidence>
<dbReference type="GO" id="GO:0005763">
    <property type="term" value="C:mitochondrial small ribosomal subunit"/>
    <property type="evidence" value="ECO:0007669"/>
    <property type="project" value="InterPro"/>
</dbReference>
<dbReference type="PANTHER" id="PTHR13334:SF4">
    <property type="entry name" value="SMALL RIBOSOMAL SUBUNIT PROTEIN US10M"/>
    <property type="match status" value="1"/>
</dbReference>
<gene>
    <name evidence="9" type="ORF">O3M35_003585</name>
</gene>
<evidence type="ECO:0000256" key="2">
    <source>
        <dbReference type="ARBA" id="ARBA00007102"/>
    </source>
</evidence>
<dbReference type="Gene3D" id="3.30.70.600">
    <property type="entry name" value="Ribosomal protein S10 domain"/>
    <property type="match status" value="1"/>
</dbReference>
<dbReference type="InterPro" id="IPR027486">
    <property type="entry name" value="Ribosomal_uS10_dom"/>
</dbReference>